<dbReference type="PANTHER" id="PTHR47955">
    <property type="entry name" value="CYTOCHROME P450 FAMILY 71 PROTEIN"/>
    <property type="match status" value="1"/>
</dbReference>
<evidence type="ECO:0000256" key="1">
    <source>
        <dbReference type="ARBA" id="ARBA00004167"/>
    </source>
</evidence>
<evidence type="ECO:0000256" key="2">
    <source>
        <dbReference type="ARBA" id="ARBA00010617"/>
    </source>
</evidence>
<evidence type="ECO:0000256" key="5">
    <source>
        <dbReference type="ARBA" id="ARBA00023002"/>
    </source>
</evidence>
<accession>A0ABD3EG55</accession>
<gene>
    <name evidence="7" type="ORF">CASFOL_002842</name>
</gene>
<proteinExistence type="inferred from homology"/>
<keyword evidence="4" id="KW-0479">Metal-binding</keyword>
<keyword evidence="8" id="KW-1185">Reference proteome</keyword>
<dbReference type="GO" id="GO:0016491">
    <property type="term" value="F:oxidoreductase activity"/>
    <property type="evidence" value="ECO:0007669"/>
    <property type="project" value="UniProtKB-KW"/>
</dbReference>
<organism evidence="7 8">
    <name type="scientific">Castilleja foliolosa</name>
    <dbReference type="NCBI Taxonomy" id="1961234"/>
    <lineage>
        <taxon>Eukaryota</taxon>
        <taxon>Viridiplantae</taxon>
        <taxon>Streptophyta</taxon>
        <taxon>Embryophyta</taxon>
        <taxon>Tracheophyta</taxon>
        <taxon>Spermatophyta</taxon>
        <taxon>Magnoliopsida</taxon>
        <taxon>eudicotyledons</taxon>
        <taxon>Gunneridae</taxon>
        <taxon>Pentapetalae</taxon>
        <taxon>asterids</taxon>
        <taxon>lamiids</taxon>
        <taxon>Lamiales</taxon>
        <taxon>Orobanchaceae</taxon>
        <taxon>Pedicularideae</taxon>
        <taxon>Castillejinae</taxon>
        <taxon>Castilleja</taxon>
    </lineage>
</organism>
<dbReference type="AlphaFoldDB" id="A0ABD3EG55"/>
<protein>
    <recommendedName>
        <fullName evidence="9">Cytochrome P450</fullName>
    </recommendedName>
</protein>
<dbReference type="PANTHER" id="PTHR47955:SF8">
    <property type="entry name" value="CYTOCHROME P450 71D11-LIKE"/>
    <property type="match status" value="1"/>
</dbReference>
<name>A0ABD3EG55_9LAMI</name>
<dbReference type="InterPro" id="IPR036396">
    <property type="entry name" value="Cyt_P450_sf"/>
</dbReference>
<sequence>MEFELSMLFLVSFFVFVYFLHKIRAPPKLNFPPGPQKFPFIGNLHLFAASQHTPFQQTLRDLSKKYGPLMHLQLGEIDTIIVSSPETAKLIMKTHDITFASRPSLLLAEDVSHGNKSIALAPYGEYWRQMRKIYSLELLTTKRVRSFRTIREEEVSDLCKWIALHQGQKIDLTEKISSASYNTMVKACVGKKIDENAKFIATIRKIAEFLSIFRIADVYPSIKFLPVITGVRRKIDKMHQQLDKMLANIVEERIRTKNNNNDDVGEDKQEDLLDVLLNIQSDESHELPLTCNNIKFLLAVSSTTSSTVLDWAMAEMLKNPEILKKAQDEVRQTFDGNGFVDESRFDELKYLRAVIKETLRLHPPAPLLLPRVSRERCEINGYEIPEKTWVLVNAWAIGRDPEYWEEARN</sequence>
<keyword evidence="6" id="KW-0408">Iron</keyword>
<evidence type="ECO:0000256" key="6">
    <source>
        <dbReference type="ARBA" id="ARBA00023004"/>
    </source>
</evidence>
<dbReference type="Proteomes" id="UP001632038">
    <property type="component" value="Unassembled WGS sequence"/>
</dbReference>
<keyword evidence="5" id="KW-0560">Oxidoreductase</keyword>
<evidence type="ECO:0008006" key="9">
    <source>
        <dbReference type="Google" id="ProtNLM"/>
    </source>
</evidence>
<reference evidence="8" key="1">
    <citation type="journal article" date="2024" name="IScience">
        <title>Strigolactones Initiate the Formation of Haustorium-like Structures in Castilleja.</title>
        <authorList>
            <person name="Buerger M."/>
            <person name="Peterson D."/>
            <person name="Chory J."/>
        </authorList>
    </citation>
    <scope>NUCLEOTIDE SEQUENCE [LARGE SCALE GENOMIC DNA]</scope>
</reference>
<keyword evidence="3" id="KW-0349">Heme</keyword>
<evidence type="ECO:0000256" key="4">
    <source>
        <dbReference type="ARBA" id="ARBA00022723"/>
    </source>
</evidence>
<dbReference type="SUPFAM" id="SSF48264">
    <property type="entry name" value="Cytochrome P450"/>
    <property type="match status" value="1"/>
</dbReference>
<dbReference type="Pfam" id="PF00067">
    <property type="entry name" value="p450"/>
    <property type="match status" value="1"/>
</dbReference>
<dbReference type="GO" id="GO:0016020">
    <property type="term" value="C:membrane"/>
    <property type="evidence" value="ECO:0007669"/>
    <property type="project" value="UniProtKB-SubCell"/>
</dbReference>
<dbReference type="InterPro" id="IPR002401">
    <property type="entry name" value="Cyt_P450_E_grp-I"/>
</dbReference>
<dbReference type="InterPro" id="IPR001128">
    <property type="entry name" value="Cyt_P450"/>
</dbReference>
<dbReference type="Gene3D" id="1.10.630.10">
    <property type="entry name" value="Cytochrome P450"/>
    <property type="match status" value="1"/>
</dbReference>
<evidence type="ECO:0000313" key="8">
    <source>
        <dbReference type="Proteomes" id="UP001632038"/>
    </source>
</evidence>
<dbReference type="EMBL" id="JAVIJP010000005">
    <property type="protein sequence ID" value="KAL3653161.1"/>
    <property type="molecule type" value="Genomic_DNA"/>
</dbReference>
<evidence type="ECO:0000313" key="7">
    <source>
        <dbReference type="EMBL" id="KAL3653161.1"/>
    </source>
</evidence>
<dbReference type="PRINTS" id="PR00463">
    <property type="entry name" value="EP450I"/>
</dbReference>
<comment type="similarity">
    <text evidence="2">Belongs to the cytochrome P450 family.</text>
</comment>
<dbReference type="GO" id="GO:0046872">
    <property type="term" value="F:metal ion binding"/>
    <property type="evidence" value="ECO:0007669"/>
    <property type="project" value="UniProtKB-KW"/>
</dbReference>
<comment type="caution">
    <text evidence="7">The sequence shown here is derived from an EMBL/GenBank/DDBJ whole genome shotgun (WGS) entry which is preliminary data.</text>
</comment>
<comment type="subcellular location">
    <subcellularLocation>
        <location evidence="1">Membrane</location>
        <topology evidence="1">Single-pass membrane protein</topology>
    </subcellularLocation>
</comment>
<evidence type="ECO:0000256" key="3">
    <source>
        <dbReference type="ARBA" id="ARBA00022617"/>
    </source>
</evidence>